<dbReference type="EMBL" id="JAPEUX010000007">
    <property type="protein sequence ID" value="KAJ4347843.1"/>
    <property type="molecule type" value="Genomic_DNA"/>
</dbReference>
<proteinExistence type="predicted"/>
<feature type="compositionally biased region" description="Basic and acidic residues" evidence="1">
    <location>
        <begin position="562"/>
        <end position="582"/>
    </location>
</feature>
<protein>
    <submittedName>
        <fullName evidence="2">Uncharacterized protein</fullName>
    </submittedName>
</protein>
<evidence type="ECO:0000313" key="2">
    <source>
        <dbReference type="EMBL" id="KAJ4347843.1"/>
    </source>
</evidence>
<keyword evidence="3" id="KW-1185">Reference proteome</keyword>
<accession>A0A9W8XF38</accession>
<dbReference type="GeneID" id="80912743"/>
<gene>
    <name evidence="2" type="ORF">N0V89_009213</name>
</gene>
<name>A0A9W8XF38_9PLEO</name>
<dbReference type="OrthoDB" id="4838614at2759"/>
<feature type="region of interest" description="Disordered" evidence="1">
    <location>
        <begin position="1"/>
        <end position="39"/>
    </location>
</feature>
<organism evidence="2 3">
    <name type="scientific">Didymosphaeria variabile</name>
    <dbReference type="NCBI Taxonomy" id="1932322"/>
    <lineage>
        <taxon>Eukaryota</taxon>
        <taxon>Fungi</taxon>
        <taxon>Dikarya</taxon>
        <taxon>Ascomycota</taxon>
        <taxon>Pezizomycotina</taxon>
        <taxon>Dothideomycetes</taxon>
        <taxon>Pleosporomycetidae</taxon>
        <taxon>Pleosporales</taxon>
        <taxon>Massarineae</taxon>
        <taxon>Didymosphaeriaceae</taxon>
        <taxon>Didymosphaeria</taxon>
    </lineage>
</organism>
<evidence type="ECO:0000313" key="3">
    <source>
        <dbReference type="Proteomes" id="UP001140513"/>
    </source>
</evidence>
<feature type="region of interest" description="Disordered" evidence="1">
    <location>
        <begin position="559"/>
        <end position="761"/>
    </location>
</feature>
<feature type="compositionally biased region" description="Basic and acidic residues" evidence="1">
    <location>
        <begin position="736"/>
        <end position="745"/>
    </location>
</feature>
<feature type="compositionally biased region" description="Basic and acidic residues" evidence="1">
    <location>
        <begin position="602"/>
        <end position="633"/>
    </location>
</feature>
<dbReference type="RefSeq" id="XP_056067231.1">
    <property type="nucleotide sequence ID" value="XM_056217966.1"/>
</dbReference>
<dbReference type="AlphaFoldDB" id="A0A9W8XF38"/>
<reference evidence="2" key="1">
    <citation type="submission" date="2022-10" db="EMBL/GenBank/DDBJ databases">
        <title>Tapping the CABI collections for fungal endophytes: first genome assemblies for Collariella, Neodidymelliopsis, Ascochyta clinopodiicola, Didymella pomorum, Didymosphaeria variabile, Neocosmospora piperis and Neocucurbitaria cava.</title>
        <authorList>
            <person name="Hill R."/>
        </authorList>
    </citation>
    <scope>NUCLEOTIDE SEQUENCE</scope>
    <source>
        <strain evidence="2">IMI 356815</strain>
    </source>
</reference>
<dbReference type="Proteomes" id="UP001140513">
    <property type="component" value="Unassembled WGS sequence"/>
</dbReference>
<sequence length="761" mass="85754">MVAKPRGNSPIDRSIDNGQVSRIQKSDRSRSPSQQRDTPSIAAGLACNASQSMDVTLHLQLEIADDISDDLEEFSRLCRLGNFARASRYLTEHLIGQEQNPYVYVQYAHSLYDSGNYADLLSLQTQPHSTFDASRHGAITQEWKLLKDGATIHSNQAPQASQYAQVCREQWNNYAMAENKSASTQLQTMIISLRNLGYMSRFGAGVDESLVRRAFSLLPLADLMREEKSWDFRDSFVSLVQADPGQELLSDLFGASLPVYLVDTVLKKWEAYAPYSEISTKLAFLDMAESVLFESSPNDESWRLLDKITEIMSSLLQRDGALMKSRQYIRWILLKVAYEARGRREALASTPPGNPGMFSNAGNFLRLLLYAPCYSETPTLSKPKHENDPEPFLKIALDAARAIQDYETEVLCLQALTRFSAEPKAFYDQLAQLQQHTQHDIQGCLRTLLSSYMYCTDEISRAKLKRDITSLGHRRGFLPSLRWTRAMILRSLSVSDVEEWEYFKEAELECMHGPHNLPSTCLAFMTKVSRLSHHKYHRFNKEEGDLGTEKDGFNGYHTTLRQSRDGIDVDPADERHGAKETRSAFAQERNIASERPNTEQPVKQKDIRTGTRHKAEVNLKSPRADIQDQDLKGIRRTKGSRSSKDVKELEAPGSRTGDGNAQHSGALQLYRGRVGREREQNLGGSIRSRTASAPPRPMNSYSDVDEQGETGRDDADGIEEVEQDKPPIAMSLRRTATVEDYHGNPDAEQEGSEAFGIYEAD</sequence>
<comment type="caution">
    <text evidence="2">The sequence shown here is derived from an EMBL/GenBank/DDBJ whole genome shotgun (WGS) entry which is preliminary data.</text>
</comment>
<evidence type="ECO:0000256" key="1">
    <source>
        <dbReference type="SAM" id="MobiDB-lite"/>
    </source>
</evidence>